<dbReference type="AlphaFoldDB" id="A0AB34K1C0"/>
<feature type="compositionally biased region" description="Low complexity" evidence="3">
    <location>
        <begin position="123"/>
        <end position="135"/>
    </location>
</feature>
<dbReference type="InterPro" id="IPR000953">
    <property type="entry name" value="Chromo/chromo_shadow_dom"/>
</dbReference>
<evidence type="ECO:0000313" key="6">
    <source>
        <dbReference type="Proteomes" id="UP001515480"/>
    </source>
</evidence>
<feature type="compositionally biased region" description="Polar residues" evidence="3">
    <location>
        <begin position="8"/>
        <end position="17"/>
    </location>
</feature>
<gene>
    <name evidence="5" type="ORF">AB1Y20_015832</name>
</gene>
<sequence>MPKRGRPRQTQAATDSTAEAPAPARRVSRTPQDPFQATADDAVYKVDRIVGIRFVKGVRQYLVAWEGYAEKDQTWEPMENLGGCAKEIREYELERERLEAEAKHKVLESREAAKRKADEEAAARAQEAAAAAAEGGAEENPEQPSALRGHRQKKHPLWECFDLQQEKPCCKLPNPAGGGICGATPSTKAGTSNFWAHLWTHHRAKWYELKRAAGQLNAAGKAELEHLSKMLQQPSLAGQAHGGTHLKGTLTGAAKQTMDRLTAEWIVDEDQPFSAAATPGFKRMMFTATGGKYDGCCAKTVKANISGMAKEGKQEVIEFHKELLDRGVKPSASGDLWSKNRTALFGLISHGIQRRESTESDGTSRNCSIYIYI</sequence>
<dbReference type="InterPro" id="IPR023780">
    <property type="entry name" value="Chromo_domain"/>
</dbReference>
<comment type="subcellular location">
    <subcellularLocation>
        <location evidence="1">Nucleus</location>
    </subcellularLocation>
</comment>
<comment type="caution">
    <text evidence="5">The sequence shown here is derived from an EMBL/GenBank/DDBJ whole genome shotgun (WGS) entry which is preliminary data.</text>
</comment>
<dbReference type="CDD" id="cd00024">
    <property type="entry name" value="CD_CSD"/>
    <property type="match status" value="1"/>
</dbReference>
<keyword evidence="6" id="KW-1185">Reference proteome</keyword>
<protein>
    <recommendedName>
        <fullName evidence="4">Chromo domain-containing protein</fullName>
    </recommendedName>
</protein>
<dbReference type="Pfam" id="PF00385">
    <property type="entry name" value="Chromo"/>
    <property type="match status" value="1"/>
</dbReference>
<evidence type="ECO:0000259" key="4">
    <source>
        <dbReference type="PROSITE" id="PS50013"/>
    </source>
</evidence>
<accession>A0AB34K1C0</accession>
<dbReference type="InterPro" id="IPR051219">
    <property type="entry name" value="Heterochromatin_chromo-domain"/>
</dbReference>
<evidence type="ECO:0000256" key="2">
    <source>
        <dbReference type="ARBA" id="ARBA00023242"/>
    </source>
</evidence>
<feature type="region of interest" description="Disordered" evidence="3">
    <location>
        <begin position="106"/>
        <end position="151"/>
    </location>
</feature>
<dbReference type="PROSITE" id="PS50013">
    <property type="entry name" value="CHROMO_2"/>
    <property type="match status" value="1"/>
</dbReference>
<dbReference type="PANTHER" id="PTHR22812">
    <property type="entry name" value="CHROMOBOX PROTEIN"/>
    <property type="match status" value="1"/>
</dbReference>
<dbReference type="EMBL" id="JBGBPQ010000003">
    <property type="protein sequence ID" value="KAL1527152.1"/>
    <property type="molecule type" value="Genomic_DNA"/>
</dbReference>
<feature type="domain" description="Chromo" evidence="4">
    <location>
        <begin position="44"/>
        <end position="103"/>
    </location>
</feature>
<feature type="compositionally biased region" description="Basic and acidic residues" evidence="3">
    <location>
        <begin position="106"/>
        <end position="122"/>
    </location>
</feature>
<evidence type="ECO:0000256" key="1">
    <source>
        <dbReference type="ARBA" id="ARBA00004123"/>
    </source>
</evidence>
<reference evidence="5 6" key="1">
    <citation type="journal article" date="2024" name="Science">
        <title>Giant polyketide synthase enzymes in the biosynthesis of giant marine polyether toxins.</title>
        <authorList>
            <person name="Fallon T.R."/>
            <person name="Shende V.V."/>
            <person name="Wierzbicki I.H."/>
            <person name="Pendleton A.L."/>
            <person name="Watervoot N.F."/>
            <person name="Auber R.P."/>
            <person name="Gonzalez D.J."/>
            <person name="Wisecaver J.H."/>
            <person name="Moore B.S."/>
        </authorList>
    </citation>
    <scope>NUCLEOTIDE SEQUENCE [LARGE SCALE GENOMIC DNA]</scope>
    <source>
        <strain evidence="5 6">12B1</strain>
    </source>
</reference>
<feature type="region of interest" description="Disordered" evidence="3">
    <location>
        <begin position="1"/>
        <end position="36"/>
    </location>
</feature>
<proteinExistence type="predicted"/>
<dbReference type="GO" id="GO:0005634">
    <property type="term" value="C:nucleus"/>
    <property type="evidence" value="ECO:0007669"/>
    <property type="project" value="UniProtKB-SubCell"/>
</dbReference>
<name>A0AB34K1C0_PRYPA</name>
<organism evidence="5 6">
    <name type="scientific">Prymnesium parvum</name>
    <name type="common">Toxic golden alga</name>
    <dbReference type="NCBI Taxonomy" id="97485"/>
    <lineage>
        <taxon>Eukaryota</taxon>
        <taxon>Haptista</taxon>
        <taxon>Haptophyta</taxon>
        <taxon>Prymnesiophyceae</taxon>
        <taxon>Prymnesiales</taxon>
        <taxon>Prymnesiaceae</taxon>
        <taxon>Prymnesium</taxon>
    </lineage>
</organism>
<dbReference type="Proteomes" id="UP001515480">
    <property type="component" value="Unassembled WGS sequence"/>
</dbReference>
<dbReference type="SUPFAM" id="SSF54160">
    <property type="entry name" value="Chromo domain-like"/>
    <property type="match status" value="1"/>
</dbReference>
<keyword evidence="2" id="KW-0539">Nucleus</keyword>
<dbReference type="InterPro" id="IPR016197">
    <property type="entry name" value="Chromo-like_dom_sf"/>
</dbReference>
<evidence type="ECO:0000256" key="3">
    <source>
        <dbReference type="SAM" id="MobiDB-lite"/>
    </source>
</evidence>
<dbReference type="SMART" id="SM00298">
    <property type="entry name" value="CHROMO"/>
    <property type="match status" value="1"/>
</dbReference>
<dbReference type="Gene3D" id="2.40.50.40">
    <property type="match status" value="1"/>
</dbReference>
<evidence type="ECO:0000313" key="5">
    <source>
        <dbReference type="EMBL" id="KAL1527152.1"/>
    </source>
</evidence>